<proteinExistence type="predicted"/>
<comment type="caution">
    <text evidence="1">The sequence shown here is derived from an EMBL/GenBank/DDBJ whole genome shotgun (WGS) entry which is preliminary data.</text>
</comment>
<dbReference type="EMBL" id="JBBHLC010000055">
    <property type="protein sequence ID" value="MEJ5864926.1"/>
    <property type="molecule type" value="Genomic_DNA"/>
</dbReference>
<keyword evidence="2" id="KW-1185">Reference proteome</keyword>
<reference evidence="1 2" key="1">
    <citation type="submission" date="2024-02" db="EMBL/GenBank/DDBJ databases">
        <title>Identification of pathogenicity and growth-promoting function of Pseudomonas putida variant.</title>
        <authorList>
            <person name="Sun J."/>
        </authorList>
    </citation>
    <scope>NUCLEOTIDE SEQUENCE [LARGE SCALE GENOMIC DNA]</scope>
    <source>
        <strain evidence="1 2">A03</strain>
    </source>
</reference>
<gene>
    <name evidence="1" type="ORF">V7S98_17045</name>
</gene>
<protein>
    <submittedName>
        <fullName evidence="1">Uncharacterized protein</fullName>
    </submittedName>
</protein>
<name>A0ABU8QWA8_9PSED</name>
<organism evidence="1 2">
    <name type="scientific">Pseudomonas farsensis</name>
    <dbReference type="NCBI Taxonomy" id="2745492"/>
    <lineage>
        <taxon>Bacteria</taxon>
        <taxon>Pseudomonadati</taxon>
        <taxon>Pseudomonadota</taxon>
        <taxon>Gammaproteobacteria</taxon>
        <taxon>Pseudomonadales</taxon>
        <taxon>Pseudomonadaceae</taxon>
        <taxon>Pseudomonas</taxon>
    </lineage>
</organism>
<sequence length="213" mass="24063">MSTHRHDWYMSEADDGGLYHCRRCSRTHQGTVPRTHGCPVSAAEHNAVAWLGQAGLYRTRLEAVQNGEQHVEPVSPDELFKHASRYLYVSRTLRIGPRAPKTPDESDAATDTMVLGLIAEIERHRPINAEGCKPDLNTSPANVPISRLREAMELQAARGSIGEVQSGKVHLRVTYHGIKWHHDRRDCNRWEPLSIDEFDEFLSTALTLEAEHE</sequence>
<dbReference type="Proteomes" id="UP001380290">
    <property type="component" value="Unassembled WGS sequence"/>
</dbReference>
<accession>A0ABU8QWA8</accession>
<evidence type="ECO:0000313" key="1">
    <source>
        <dbReference type="EMBL" id="MEJ5864926.1"/>
    </source>
</evidence>
<dbReference type="RefSeq" id="WP_339600003.1">
    <property type="nucleotide sequence ID" value="NZ_JBBHLC010000055.1"/>
</dbReference>
<evidence type="ECO:0000313" key="2">
    <source>
        <dbReference type="Proteomes" id="UP001380290"/>
    </source>
</evidence>